<evidence type="ECO:0000256" key="1">
    <source>
        <dbReference type="SAM" id="Phobius"/>
    </source>
</evidence>
<gene>
    <name evidence="2" type="ORF">HMPREF0580_1844</name>
</gene>
<dbReference type="EMBL" id="AEET01000038">
    <property type="protein sequence ID" value="EFM45554.1"/>
    <property type="molecule type" value="Genomic_DNA"/>
</dbReference>
<proteinExistence type="predicted"/>
<reference evidence="2" key="1">
    <citation type="submission" date="2010-08" db="EMBL/GenBank/DDBJ databases">
        <authorList>
            <person name="Muzny D."/>
            <person name="Qin X."/>
            <person name="Deng J."/>
            <person name="Jiang H."/>
            <person name="Liu Y."/>
            <person name="Qu J."/>
            <person name="Song X.-Z."/>
            <person name="Zhang L."/>
            <person name="Thornton R."/>
            <person name="Coyle M."/>
            <person name="Francisco L."/>
            <person name="Jackson L."/>
            <person name="Javaid M."/>
            <person name="Korchina V."/>
            <person name="Kovar C."/>
            <person name="Mata R."/>
            <person name="Mathew T."/>
            <person name="Ngo R."/>
            <person name="Nguyen L."/>
            <person name="Nguyen N."/>
            <person name="Okwuonu G."/>
            <person name="Ongeri F."/>
            <person name="Pham C."/>
            <person name="Simmons D."/>
            <person name="Wilczek-Boney K."/>
            <person name="Hale W."/>
            <person name="Jakkamsetti A."/>
            <person name="Pham P."/>
            <person name="Ruth R."/>
            <person name="San Lucas F."/>
            <person name="Warren J."/>
            <person name="Zhang J."/>
            <person name="Zhao Z."/>
            <person name="Zhou C."/>
            <person name="Zhu D."/>
            <person name="Lee S."/>
            <person name="Bess C."/>
            <person name="Blankenburg K."/>
            <person name="Forbes L."/>
            <person name="Fu Q."/>
            <person name="Gubbala S."/>
            <person name="Hirani K."/>
            <person name="Jayaseelan J.C."/>
            <person name="Lara F."/>
            <person name="Munidasa M."/>
            <person name="Palculict T."/>
            <person name="Patil S."/>
            <person name="Pu L.-L."/>
            <person name="Saada N."/>
            <person name="Tang L."/>
            <person name="Weissenberger G."/>
            <person name="Zhu Y."/>
            <person name="Hemphill L."/>
            <person name="Shang Y."/>
            <person name="Youmans B."/>
            <person name="Ayvaz T."/>
            <person name="Ross M."/>
            <person name="Santibanez J."/>
            <person name="Aqrawi P."/>
            <person name="Gross S."/>
            <person name="Joshi V."/>
            <person name="Fowler G."/>
            <person name="Nazareth L."/>
            <person name="Reid J."/>
            <person name="Worley K."/>
            <person name="Petrosino J."/>
            <person name="Highlander S."/>
            <person name="Gibbs R."/>
        </authorList>
    </citation>
    <scope>NUCLEOTIDE SEQUENCE [LARGE SCALE GENOMIC DNA]</scope>
    <source>
        <strain evidence="2">ATCC 35239</strain>
    </source>
</reference>
<keyword evidence="1" id="KW-0812">Transmembrane</keyword>
<dbReference type="Proteomes" id="UP000003045">
    <property type="component" value="Unassembled WGS sequence"/>
</dbReference>
<keyword evidence="1" id="KW-0472">Membrane</keyword>
<keyword evidence="1" id="KW-1133">Transmembrane helix</keyword>
<feature type="transmembrane region" description="Helical" evidence="1">
    <location>
        <begin position="21"/>
        <end position="39"/>
    </location>
</feature>
<comment type="caution">
    <text evidence="2">The sequence shown here is derived from an EMBL/GenBank/DDBJ whole genome shotgun (WGS) entry which is preliminary data.</text>
</comment>
<protein>
    <submittedName>
        <fullName evidence="2">Uncharacterized protein</fullName>
    </submittedName>
</protein>
<name>E0QSH9_9ACTO</name>
<dbReference type="AlphaFoldDB" id="E0QSH9"/>
<sequence length="56" mass="5885">MPSSTSAPKQSNPETINKAKATPVGFFLSMIFSLSGIAYTGDEAARPSGCPDEKLH</sequence>
<organism evidence="2 3">
    <name type="scientific">Mobiluncus mulieris ATCC 35239</name>
    <dbReference type="NCBI Taxonomy" id="871571"/>
    <lineage>
        <taxon>Bacteria</taxon>
        <taxon>Bacillati</taxon>
        <taxon>Actinomycetota</taxon>
        <taxon>Actinomycetes</taxon>
        <taxon>Actinomycetales</taxon>
        <taxon>Actinomycetaceae</taxon>
        <taxon>Mobiluncus</taxon>
    </lineage>
</organism>
<keyword evidence="3" id="KW-1185">Reference proteome</keyword>
<evidence type="ECO:0000313" key="2">
    <source>
        <dbReference type="EMBL" id="EFM45554.1"/>
    </source>
</evidence>
<accession>E0QSH9</accession>
<evidence type="ECO:0000313" key="3">
    <source>
        <dbReference type="Proteomes" id="UP000003045"/>
    </source>
</evidence>
<dbReference type="HOGENOM" id="CLU_3009331_0_0_11"/>